<dbReference type="EMBL" id="JBANRG010000002">
    <property type="protein sequence ID" value="KAK7470048.1"/>
    <property type="molecule type" value="Genomic_DNA"/>
</dbReference>
<dbReference type="Proteomes" id="UP001498398">
    <property type="component" value="Unassembled WGS sequence"/>
</dbReference>
<gene>
    <name evidence="3" type="ORF">VKT23_001485</name>
</gene>
<evidence type="ECO:0000256" key="1">
    <source>
        <dbReference type="SAM" id="SignalP"/>
    </source>
</evidence>
<feature type="domain" description="F-box" evidence="2">
    <location>
        <begin position="157"/>
        <end position="228"/>
    </location>
</feature>
<dbReference type="InterPro" id="IPR032675">
    <property type="entry name" value="LRR_dom_sf"/>
</dbReference>
<accession>A0ABR1JZK8</accession>
<dbReference type="PANTHER" id="PTHR38926">
    <property type="entry name" value="F-BOX DOMAIN CONTAINING PROTEIN, EXPRESSED"/>
    <property type="match status" value="1"/>
</dbReference>
<proteinExistence type="predicted"/>
<dbReference type="Gene3D" id="3.80.10.10">
    <property type="entry name" value="Ribonuclease Inhibitor"/>
    <property type="match status" value="1"/>
</dbReference>
<keyword evidence="4" id="KW-1185">Reference proteome</keyword>
<comment type="caution">
    <text evidence="3">The sequence shown here is derived from an EMBL/GenBank/DDBJ whole genome shotgun (WGS) entry which is preliminary data.</text>
</comment>
<name>A0ABR1JZK8_9AGAR</name>
<dbReference type="SUPFAM" id="SSF52047">
    <property type="entry name" value="RNI-like"/>
    <property type="match status" value="1"/>
</dbReference>
<feature type="chain" id="PRO_5045672652" description="F-box domain-containing protein" evidence="1">
    <location>
        <begin position="19"/>
        <end position="696"/>
    </location>
</feature>
<keyword evidence="1" id="KW-0732">Signal</keyword>
<dbReference type="PANTHER" id="PTHR38926:SF5">
    <property type="entry name" value="F-BOX AND LEUCINE-RICH REPEAT PROTEIN 6"/>
    <property type="match status" value="1"/>
</dbReference>
<reference evidence="3 4" key="1">
    <citation type="submission" date="2024-01" db="EMBL/GenBank/DDBJ databases">
        <title>A draft genome for the cacao thread blight pathogen Marasmiellus scandens.</title>
        <authorList>
            <person name="Baruah I.K."/>
            <person name="Leung J."/>
            <person name="Bukari Y."/>
            <person name="Amoako-Attah I."/>
            <person name="Meinhardt L.W."/>
            <person name="Bailey B.A."/>
            <person name="Cohen S.P."/>
        </authorList>
    </citation>
    <scope>NUCLEOTIDE SEQUENCE [LARGE SCALE GENOMIC DNA]</scope>
    <source>
        <strain evidence="3 4">GH-19</strain>
    </source>
</reference>
<dbReference type="Pfam" id="PF12937">
    <property type="entry name" value="F-box-like"/>
    <property type="match status" value="1"/>
</dbReference>
<feature type="signal peptide" evidence="1">
    <location>
        <begin position="1"/>
        <end position="18"/>
    </location>
</feature>
<sequence>MGVPSDAWFCMAVLSLLGACRYLLELQPRLSTLQTAALRWARIMPSLQKLEEKPSVDLCSPTPTVITRKPCSTKASVCVHHGSFTKPKKALQPSPYSTPSISSIPILSTPRPRGLQISVSGLRDAKPGVTGFDFPDATPKRRQHFSKQQTSQVSGVWKLPFELLSLIFSASLRDNNHSNFNWRDVHAHAQTKGLIITDAEVLAPILTLAQVCTRWRSVAFSIPSLWSFIAVDLSCPCAGIETLVRLYVERSGPKKLTVVLQCDSDAHGTTIDDRNCFILECLFAESARWERVAFNFNDRTFDALSSHLNDKYDIRNNEICTDAVKSLNIEWTTCYGVDPSNPIFSQLFSVSSSLRSLQLEYFDRSFRFPLYLLTDVTIKKDSTGSVLELLQQCPNLRTASVPCEAIRTIPYRAHRQEIVLHSLESLTIEPFGCFVKATEVFSALVLPNLRSLKLYNSCVHAETMKDNSTSSRWIQEFEAFLQRSSYDRGLESLNLHGFQFNDLGLLRVLSLTPNLETLTIDAAGVYEFIFTTRFFEGLAQPGLLKLMNDRRSASSIPALLPRLKNLSLRFYEFTMQRDDLDLLIDRLNHPFHSRRKLFPDLNLLFSMVESRSSAPPSLPSCSFNEGHNPVRGSLTKFEFRVYIPIPEERIAAGCFKDAQAWKNNLKDEDGEIGKRIRALATGDGHRGLEICVDVEG</sequence>
<evidence type="ECO:0000313" key="4">
    <source>
        <dbReference type="Proteomes" id="UP001498398"/>
    </source>
</evidence>
<evidence type="ECO:0000313" key="3">
    <source>
        <dbReference type="EMBL" id="KAK7470048.1"/>
    </source>
</evidence>
<organism evidence="3 4">
    <name type="scientific">Marasmiellus scandens</name>
    <dbReference type="NCBI Taxonomy" id="2682957"/>
    <lineage>
        <taxon>Eukaryota</taxon>
        <taxon>Fungi</taxon>
        <taxon>Dikarya</taxon>
        <taxon>Basidiomycota</taxon>
        <taxon>Agaricomycotina</taxon>
        <taxon>Agaricomycetes</taxon>
        <taxon>Agaricomycetidae</taxon>
        <taxon>Agaricales</taxon>
        <taxon>Marasmiineae</taxon>
        <taxon>Omphalotaceae</taxon>
        <taxon>Marasmiellus</taxon>
    </lineage>
</organism>
<protein>
    <recommendedName>
        <fullName evidence="2">F-box domain-containing protein</fullName>
    </recommendedName>
</protein>
<dbReference type="InterPro" id="IPR001810">
    <property type="entry name" value="F-box_dom"/>
</dbReference>
<evidence type="ECO:0000259" key="2">
    <source>
        <dbReference type="Pfam" id="PF12937"/>
    </source>
</evidence>